<evidence type="ECO:0000256" key="5">
    <source>
        <dbReference type="ARBA" id="ARBA00019045"/>
    </source>
</evidence>
<name>A0A7U4LEE2_9SPHN</name>
<dbReference type="EC" id="1.13.12.19" evidence="4"/>
<comment type="catalytic activity">
    <reaction evidence="9">
        <text>2-oxoglutarate + O2 + 2 H(+) = ethene + 3 CO2 + H2O</text>
        <dbReference type="Rhea" id="RHEA:31523"/>
        <dbReference type="ChEBI" id="CHEBI:15377"/>
        <dbReference type="ChEBI" id="CHEBI:15378"/>
        <dbReference type="ChEBI" id="CHEBI:15379"/>
        <dbReference type="ChEBI" id="CHEBI:16526"/>
        <dbReference type="ChEBI" id="CHEBI:16810"/>
        <dbReference type="ChEBI" id="CHEBI:18153"/>
        <dbReference type="EC" id="1.13.12.19"/>
    </reaction>
</comment>
<dbReference type="InterPro" id="IPR027443">
    <property type="entry name" value="IPNS-like_sf"/>
</dbReference>
<reference evidence="13 14" key="2">
    <citation type="submission" date="2015-02" db="EMBL/GenBank/DDBJ databases">
        <title>The complete genome of Sphingomonas hengshuiensis sp. WHSC-8 isolated from soil of Hengshui Lake.</title>
        <authorList>
            <person name="Wei S."/>
            <person name="Guo J."/>
            <person name="Su C."/>
            <person name="Wu R."/>
            <person name="Zhang Z."/>
            <person name="Liang K."/>
            <person name="Li H."/>
            <person name="Wang T."/>
            <person name="Liu H."/>
            <person name="Zhang C."/>
            <person name="Li Z."/>
            <person name="Wang Q."/>
            <person name="Meng J."/>
        </authorList>
    </citation>
    <scope>NUCLEOTIDE SEQUENCE [LARGE SCALE GENOMIC DNA]</scope>
    <source>
        <strain evidence="13 14">WHSC-8</strain>
    </source>
</reference>
<dbReference type="Proteomes" id="UP000032300">
    <property type="component" value="Chromosome"/>
</dbReference>
<dbReference type="SUPFAM" id="SSF51197">
    <property type="entry name" value="Clavaminate synthase-like"/>
    <property type="match status" value="1"/>
</dbReference>
<gene>
    <name evidence="13" type="ORF">TS85_03655</name>
</gene>
<comment type="pathway">
    <text evidence="2">Alkene biosynthesis; ethylene biosynthesis via 2-oxoglutarate.</text>
</comment>
<dbReference type="InterPro" id="IPR044861">
    <property type="entry name" value="IPNS-like_FE2OG_OXY"/>
</dbReference>
<keyword evidence="11" id="KW-0408">Iron</keyword>
<evidence type="ECO:0000256" key="11">
    <source>
        <dbReference type="RuleBase" id="RU003682"/>
    </source>
</evidence>
<dbReference type="GO" id="GO:0009693">
    <property type="term" value="P:ethylene biosynthetic process"/>
    <property type="evidence" value="ECO:0007669"/>
    <property type="project" value="UniProtKB-KW"/>
</dbReference>
<dbReference type="PANTHER" id="PTHR47990">
    <property type="entry name" value="2-OXOGLUTARATE (2OG) AND FE(II)-DEPENDENT OXYGENASE SUPERFAMILY PROTEIN-RELATED"/>
    <property type="match status" value="1"/>
</dbReference>
<sequence length="324" mass="35430">MTATASVALESLPVIDLSPLGEGPEGLAHVAAEIGRACRTIGFFYIRDHGISHAMLEDIYARSAAFFALPLAQKSALTIANSMNNRGYAGMESESLDPSKLSDAKEAFNIGRDPEPGEVTDPAMPSVGRNQWPDLPGFRAAMLGYYGAMRRLSERIHTAFALDLGLPPGFFADKVDRPLATLRLLRYPPHPGIFDGSRYGAGAHTDYGNLTLLSQDAVGGLEVRTRAGQWVSAPPIPDTYVCNIGDCLMRWSNDVYVSTPHRVANISGRERYSVAFFFDPNPDAVIECLPTCQSPDRPARYPPVTTAQYLTERLDATYAFRKDR</sequence>
<feature type="domain" description="Fe2OG dioxygenase" evidence="12">
    <location>
        <begin position="174"/>
        <end position="280"/>
    </location>
</feature>
<dbReference type="InterPro" id="IPR050231">
    <property type="entry name" value="Iron_ascorbate_oxido_reductase"/>
</dbReference>
<dbReference type="Gene3D" id="2.60.120.330">
    <property type="entry name" value="B-lactam Antibiotic, Isopenicillin N Synthase, Chain"/>
    <property type="match status" value="1"/>
</dbReference>
<keyword evidence="11" id="KW-0560">Oxidoreductase</keyword>
<keyword evidence="14" id="KW-1185">Reference proteome</keyword>
<accession>A0A7U4LEE2</accession>
<evidence type="ECO:0000256" key="1">
    <source>
        <dbReference type="ARBA" id="ARBA00001954"/>
    </source>
</evidence>
<comment type="similarity">
    <text evidence="11">Belongs to the iron/ascorbate-dependent oxidoreductase family.</text>
</comment>
<evidence type="ECO:0000256" key="4">
    <source>
        <dbReference type="ARBA" id="ARBA00012531"/>
    </source>
</evidence>
<proteinExistence type="inferred from homology"/>
<evidence type="ECO:0000256" key="8">
    <source>
        <dbReference type="ARBA" id="ARBA00031282"/>
    </source>
</evidence>
<dbReference type="InterPro" id="IPR005123">
    <property type="entry name" value="Oxoglu/Fe-dep_dioxygenase_dom"/>
</dbReference>
<dbReference type="InterPro" id="IPR026992">
    <property type="entry name" value="DIOX_N"/>
</dbReference>
<evidence type="ECO:0000313" key="13">
    <source>
        <dbReference type="EMBL" id="AJP71113.1"/>
    </source>
</evidence>
<dbReference type="RefSeq" id="WP_044330488.1">
    <property type="nucleotide sequence ID" value="NZ_CP010836.1"/>
</dbReference>
<evidence type="ECO:0000256" key="6">
    <source>
        <dbReference type="ARBA" id="ARBA00022666"/>
    </source>
</evidence>
<dbReference type="EC" id="1.14.20.7" evidence="3"/>
<evidence type="ECO:0000256" key="10">
    <source>
        <dbReference type="ARBA" id="ARBA00049359"/>
    </source>
</evidence>
<evidence type="ECO:0000313" key="14">
    <source>
        <dbReference type="Proteomes" id="UP000032300"/>
    </source>
</evidence>
<keyword evidence="11" id="KW-0479">Metal-binding</keyword>
<evidence type="ECO:0000256" key="7">
    <source>
        <dbReference type="ARBA" id="ARBA00031011"/>
    </source>
</evidence>
<dbReference type="GO" id="GO:0046872">
    <property type="term" value="F:metal ion binding"/>
    <property type="evidence" value="ECO:0007669"/>
    <property type="project" value="UniProtKB-KW"/>
</dbReference>
<dbReference type="EMBL" id="CP010836">
    <property type="protein sequence ID" value="AJP71113.1"/>
    <property type="molecule type" value="Genomic_DNA"/>
</dbReference>
<dbReference type="PRINTS" id="PR00682">
    <property type="entry name" value="IPNSYNTHASE"/>
</dbReference>
<evidence type="ECO:0000256" key="9">
    <source>
        <dbReference type="ARBA" id="ARBA00047725"/>
    </source>
</evidence>
<comment type="cofactor">
    <cofactor evidence="1">
        <name>Fe(2+)</name>
        <dbReference type="ChEBI" id="CHEBI:29033"/>
    </cofactor>
</comment>
<dbReference type="Pfam" id="PF03171">
    <property type="entry name" value="2OG-FeII_Oxy"/>
    <property type="match status" value="1"/>
</dbReference>
<organism evidence="13 14">
    <name type="scientific">Sphingomonas hengshuiensis</name>
    <dbReference type="NCBI Taxonomy" id="1609977"/>
    <lineage>
        <taxon>Bacteria</taxon>
        <taxon>Pseudomonadati</taxon>
        <taxon>Pseudomonadota</taxon>
        <taxon>Alphaproteobacteria</taxon>
        <taxon>Sphingomonadales</taxon>
        <taxon>Sphingomonadaceae</taxon>
        <taxon>Sphingomonas</taxon>
    </lineage>
</organism>
<comment type="catalytic activity">
    <reaction evidence="10">
        <text>L-arginine + 2-oxoglutarate + O2 = guanidine + L-glutamate 5-semialdehyde + succinate + CO2</text>
        <dbReference type="Rhea" id="RHEA:31535"/>
        <dbReference type="ChEBI" id="CHEBI:15379"/>
        <dbReference type="ChEBI" id="CHEBI:16526"/>
        <dbReference type="ChEBI" id="CHEBI:16810"/>
        <dbReference type="ChEBI" id="CHEBI:30031"/>
        <dbReference type="ChEBI" id="CHEBI:30087"/>
        <dbReference type="ChEBI" id="CHEBI:32682"/>
        <dbReference type="ChEBI" id="CHEBI:58066"/>
        <dbReference type="EC" id="1.14.20.7"/>
    </reaction>
</comment>
<dbReference type="AlphaFoldDB" id="A0A7U4LEE2"/>
<dbReference type="PROSITE" id="PS51471">
    <property type="entry name" value="FE2OG_OXY"/>
    <property type="match status" value="1"/>
</dbReference>
<evidence type="ECO:0000259" key="12">
    <source>
        <dbReference type="PROSITE" id="PS51471"/>
    </source>
</evidence>
<dbReference type="GO" id="GO:0102276">
    <property type="term" value="F:2-oxoglutarate oxygenase/decarboxylase (ethylene-forming) activity"/>
    <property type="evidence" value="ECO:0007669"/>
    <property type="project" value="UniProtKB-EC"/>
</dbReference>
<dbReference type="KEGG" id="sphi:TS85_03655"/>
<evidence type="ECO:0000256" key="3">
    <source>
        <dbReference type="ARBA" id="ARBA00012293"/>
    </source>
</evidence>
<evidence type="ECO:0000256" key="2">
    <source>
        <dbReference type="ARBA" id="ARBA00004767"/>
    </source>
</evidence>
<keyword evidence="6" id="KW-0266">Ethylene biosynthesis</keyword>
<dbReference type="OrthoDB" id="21825at2"/>
<protein>
    <recommendedName>
        <fullName evidence="5">2-oxoglutarate-dependent ethylene/succinate-forming enzyme</fullName>
        <ecNumber evidence="4">1.13.12.19</ecNumber>
        <ecNumber evidence="3">1.14.20.7</ecNumber>
    </recommendedName>
    <alternativeName>
        <fullName evidence="7">2-oxoglutarate dioxygenase (ethylene-forming)</fullName>
    </alternativeName>
    <alternativeName>
        <fullName evidence="8">2-oxoglutarate/L-arginine monooxygenase/decarboxylase (succinate-forming)</fullName>
    </alternativeName>
</protein>
<dbReference type="Pfam" id="PF14226">
    <property type="entry name" value="DIOX_N"/>
    <property type="match status" value="1"/>
</dbReference>
<reference evidence="13 14" key="1">
    <citation type="journal article" date="2015" name="Int. J. Syst. Evol. Microbiol.">
        <title>Sphingomonas hengshuiensis sp. nov., isolated from lake wetland.</title>
        <authorList>
            <person name="Wei S."/>
            <person name="Wang T."/>
            <person name="Liu H."/>
            <person name="Zhang C."/>
            <person name="Guo J."/>
            <person name="Wang Q."/>
            <person name="Liang K."/>
            <person name="Zhang Z."/>
        </authorList>
    </citation>
    <scope>NUCLEOTIDE SEQUENCE [LARGE SCALE GENOMIC DNA]</scope>
    <source>
        <strain evidence="13 14">WHSC-8</strain>
    </source>
</reference>